<dbReference type="Proteomes" id="UP000664940">
    <property type="component" value="Unassembled WGS sequence"/>
</dbReference>
<proteinExistence type="predicted"/>
<organism evidence="2 3">
    <name type="scientific">Phyllostomus discolor</name>
    <name type="common">pale spear-nosed bat</name>
    <dbReference type="NCBI Taxonomy" id="89673"/>
    <lineage>
        <taxon>Eukaryota</taxon>
        <taxon>Metazoa</taxon>
        <taxon>Chordata</taxon>
        <taxon>Craniata</taxon>
        <taxon>Vertebrata</taxon>
        <taxon>Euteleostomi</taxon>
        <taxon>Mammalia</taxon>
        <taxon>Eutheria</taxon>
        <taxon>Laurasiatheria</taxon>
        <taxon>Chiroptera</taxon>
        <taxon>Yangochiroptera</taxon>
        <taxon>Phyllostomidae</taxon>
        <taxon>Phyllostominae</taxon>
        <taxon>Phyllostomus</taxon>
    </lineage>
</organism>
<feature type="region of interest" description="Disordered" evidence="1">
    <location>
        <begin position="42"/>
        <end position="109"/>
    </location>
</feature>
<accession>A0A834DCT5</accession>
<reference evidence="2 3" key="1">
    <citation type="journal article" date="2020" name="Nature">
        <title>Six reference-quality genomes reveal evolution of bat adaptations.</title>
        <authorList>
            <person name="Jebb D."/>
            <person name="Huang Z."/>
            <person name="Pippel M."/>
            <person name="Hughes G.M."/>
            <person name="Lavrichenko K."/>
            <person name="Devanna P."/>
            <person name="Winkler S."/>
            <person name="Jermiin L.S."/>
            <person name="Skirmuntt E.C."/>
            <person name="Katzourakis A."/>
            <person name="Burkitt-Gray L."/>
            <person name="Ray D.A."/>
            <person name="Sullivan K.A.M."/>
            <person name="Roscito J.G."/>
            <person name="Kirilenko B.M."/>
            <person name="Davalos L.M."/>
            <person name="Corthals A.P."/>
            <person name="Power M.L."/>
            <person name="Jones G."/>
            <person name="Ransome R.D."/>
            <person name="Dechmann D.K.N."/>
            <person name="Locatelli A.G."/>
            <person name="Puechmaille S.J."/>
            <person name="Fedrigo O."/>
            <person name="Jarvis E.D."/>
            <person name="Hiller M."/>
            <person name="Vernes S.C."/>
            <person name="Myers E.W."/>
            <person name="Teeling E.C."/>
        </authorList>
    </citation>
    <scope>NUCLEOTIDE SEQUENCE [LARGE SCALE GENOMIC DNA]</scope>
    <source>
        <strain evidence="2">Bat1K_MPI-CBG_1</strain>
    </source>
</reference>
<dbReference type="AlphaFoldDB" id="A0A834DCT5"/>
<dbReference type="EMBL" id="JABVXQ010000014">
    <property type="protein sequence ID" value="KAF6078235.1"/>
    <property type="molecule type" value="Genomic_DNA"/>
</dbReference>
<evidence type="ECO:0000313" key="3">
    <source>
        <dbReference type="Proteomes" id="UP000664940"/>
    </source>
</evidence>
<evidence type="ECO:0000313" key="2">
    <source>
        <dbReference type="EMBL" id="KAF6078235.1"/>
    </source>
</evidence>
<protein>
    <submittedName>
        <fullName evidence="2">Uncharacterized protein</fullName>
    </submittedName>
</protein>
<gene>
    <name evidence="2" type="ORF">HJG60_009112</name>
</gene>
<sequence>MLSGPGRARPAGLRGCLQLPAPALLSEAESLLRDSFQGSYVLNTASEEPPGGLRGRPEAPGAAEGRVGEADVAGQRKLREDERVATLGGRRRPGAPLGEDPGGAGRRAFPGLLSELSPLPVGWACPASPAPSPARSREMFIWAVA</sequence>
<comment type="caution">
    <text evidence="2">The sequence shown here is derived from an EMBL/GenBank/DDBJ whole genome shotgun (WGS) entry which is preliminary data.</text>
</comment>
<evidence type="ECO:0000256" key="1">
    <source>
        <dbReference type="SAM" id="MobiDB-lite"/>
    </source>
</evidence>
<name>A0A834DCT5_9CHIR</name>